<evidence type="ECO:0000256" key="5">
    <source>
        <dbReference type="ARBA" id="ARBA00023136"/>
    </source>
</evidence>
<feature type="transmembrane region" description="Helical" evidence="6">
    <location>
        <begin position="121"/>
        <end position="144"/>
    </location>
</feature>
<dbReference type="AlphaFoldDB" id="A0A0L0M7T2"/>
<feature type="transmembrane region" description="Helical" evidence="6">
    <location>
        <begin position="388"/>
        <end position="407"/>
    </location>
</feature>
<dbReference type="RefSeq" id="WP_050455376.1">
    <property type="nucleotide sequence ID" value="NZ_LFJJ01000187.1"/>
</dbReference>
<evidence type="ECO:0000256" key="3">
    <source>
        <dbReference type="ARBA" id="ARBA00022692"/>
    </source>
</evidence>
<dbReference type="GO" id="GO:0022857">
    <property type="term" value="F:transmembrane transporter activity"/>
    <property type="evidence" value="ECO:0007669"/>
    <property type="project" value="InterPro"/>
</dbReference>
<feature type="transmembrane region" description="Helical" evidence="6">
    <location>
        <begin position="333"/>
        <end position="353"/>
    </location>
</feature>
<feature type="transmembrane region" description="Helical" evidence="6">
    <location>
        <begin position="282"/>
        <end position="302"/>
    </location>
</feature>
<name>A0A0L0M7T2_9BURK</name>
<sequence length="586" mass="62480">MNGTTYALLAVALVLTYQTWGHADLLAFGGLTLGVTLALFAIQKGGYLYSLIVLPLVLAAAFASTDPGSPAGQREAEANRRAMTGLGLFYLIIGLCRALPFCDTTPDVPEWLSGASNIGLAFLPVYRLWTVSVGLSVLLVMIAFRRRGNERFRLNNAVLNNAVLNSARAMSVGLSAFVGVLTAPVLASGPYAGSMYLVPVLSIFVICSAKKPVYVAIIAFLLGLLEAAARVFYPEMSSIVLPAVAVLVLFSRNGYAGLPWTHAVNLSSTWRPSQQSIVNDETSFLVFLFVGLGISVAAVLRGGLQGDLLIRIWTLALSAAAFSRLFKDYGILSFGHAMYFGVSCYATAAFIRYLSPNPFFGALAGSAVAGMLGLATTIRSETFDRQTYAMALLLISVVVYQTTLNLPGLGGEDGMLDLPRYFENEAALVWFAFAMIAMGFGALQLGARSFDTGNQASGLSFAVAAAVTGLAGSVKTLYSGYTHLGNVYWTMTVLTALTTVAGKFKNVGVVIAATTVIAFEEWVPEWIRTGYIIAPESFQAIFGESGTPDELTVIQIVIGAALMFFAKLRLCAHGHVSIDDHARKQS</sequence>
<dbReference type="OrthoDB" id="9034298at2"/>
<dbReference type="EMBL" id="LFJJ01000187">
    <property type="protein sequence ID" value="KND58316.1"/>
    <property type="molecule type" value="Genomic_DNA"/>
</dbReference>
<feature type="transmembrane region" description="Helical" evidence="6">
    <location>
        <begin position="487"/>
        <end position="504"/>
    </location>
</feature>
<dbReference type="Pfam" id="PF02653">
    <property type="entry name" value="BPD_transp_2"/>
    <property type="match status" value="1"/>
</dbReference>
<proteinExistence type="predicted"/>
<feature type="transmembrane region" description="Helical" evidence="6">
    <location>
        <begin position="427"/>
        <end position="447"/>
    </location>
</feature>
<keyword evidence="5 6" id="KW-0472">Membrane</keyword>
<reference evidence="8" key="1">
    <citation type="submission" date="2015-06" db="EMBL/GenBank/DDBJ databases">
        <title>Comparative genomics of Burkholderia leaf nodule symbionts.</title>
        <authorList>
            <person name="Carlier A."/>
            <person name="Eberl L."/>
            <person name="Pinto-Carbo M."/>
        </authorList>
    </citation>
    <scope>NUCLEOTIDE SEQUENCE [LARGE SCALE GENOMIC DNA]</scope>
    <source>
        <strain evidence="8">UZHbot4</strain>
    </source>
</reference>
<evidence type="ECO:0000256" key="1">
    <source>
        <dbReference type="ARBA" id="ARBA00004651"/>
    </source>
</evidence>
<evidence type="ECO:0000313" key="8">
    <source>
        <dbReference type="Proteomes" id="UP000036959"/>
    </source>
</evidence>
<dbReference type="InterPro" id="IPR001851">
    <property type="entry name" value="ABC_transp_permease"/>
</dbReference>
<dbReference type="GO" id="GO:0005886">
    <property type="term" value="C:plasma membrane"/>
    <property type="evidence" value="ECO:0007669"/>
    <property type="project" value="UniProtKB-SubCell"/>
</dbReference>
<keyword evidence="3 6" id="KW-0812">Transmembrane</keyword>
<feature type="transmembrane region" description="Helical" evidence="6">
    <location>
        <begin position="165"/>
        <end position="183"/>
    </location>
</feature>
<dbReference type="Proteomes" id="UP000036959">
    <property type="component" value="Unassembled WGS sequence"/>
</dbReference>
<accession>A0A0L0M7T2</accession>
<gene>
    <name evidence="7" type="ORF">BVER_05199</name>
</gene>
<evidence type="ECO:0000256" key="2">
    <source>
        <dbReference type="ARBA" id="ARBA00022475"/>
    </source>
</evidence>
<feature type="transmembrane region" description="Helical" evidence="6">
    <location>
        <begin position="239"/>
        <end position="261"/>
    </location>
</feature>
<keyword evidence="2" id="KW-1003">Cell membrane</keyword>
<evidence type="ECO:0000256" key="4">
    <source>
        <dbReference type="ARBA" id="ARBA00022989"/>
    </source>
</evidence>
<organism evidence="7 8">
    <name type="scientific">Candidatus Burkholderia verschuerenii</name>
    <dbReference type="NCBI Taxonomy" id="242163"/>
    <lineage>
        <taxon>Bacteria</taxon>
        <taxon>Pseudomonadati</taxon>
        <taxon>Pseudomonadota</taxon>
        <taxon>Betaproteobacteria</taxon>
        <taxon>Burkholderiales</taxon>
        <taxon>Burkholderiaceae</taxon>
        <taxon>Burkholderia</taxon>
    </lineage>
</organism>
<comment type="caution">
    <text evidence="7">The sequence shown here is derived from an EMBL/GenBank/DDBJ whole genome shotgun (WGS) entry which is preliminary data.</text>
</comment>
<feature type="transmembrane region" description="Helical" evidence="6">
    <location>
        <begin position="47"/>
        <end position="63"/>
    </location>
</feature>
<evidence type="ECO:0000313" key="7">
    <source>
        <dbReference type="EMBL" id="KND58316.1"/>
    </source>
</evidence>
<keyword evidence="8" id="KW-1185">Reference proteome</keyword>
<feature type="transmembrane region" description="Helical" evidence="6">
    <location>
        <begin position="213"/>
        <end position="233"/>
    </location>
</feature>
<protein>
    <submittedName>
        <fullName evidence="7">Branched-chain amino acid transport system permease protein LivM</fullName>
    </submittedName>
</protein>
<keyword evidence="4 6" id="KW-1133">Transmembrane helix</keyword>
<feature type="transmembrane region" description="Helical" evidence="6">
    <location>
        <begin position="359"/>
        <end position="376"/>
    </location>
</feature>
<dbReference type="PATRIC" id="fig|242163.4.peg.2397"/>
<evidence type="ECO:0000256" key="6">
    <source>
        <dbReference type="SAM" id="Phobius"/>
    </source>
</evidence>
<feature type="transmembrane region" description="Helical" evidence="6">
    <location>
        <begin position="459"/>
        <end position="481"/>
    </location>
</feature>
<comment type="subcellular location">
    <subcellularLocation>
        <location evidence="1">Cell membrane</location>
        <topology evidence="1">Multi-pass membrane protein</topology>
    </subcellularLocation>
</comment>